<feature type="compositionally biased region" description="Basic residues" evidence="1">
    <location>
        <begin position="88"/>
        <end position="97"/>
    </location>
</feature>
<sequence>MLNGVWMWRLGMVSHFSLRSPRFEREKEKKGTERLSTSSHLSLVLPHPPFLKDERRRNCRPQMLHEDKFVPIKMSPSEKYAPISSVSKKAKRERKRFFKSDREI</sequence>
<protein>
    <submittedName>
        <fullName evidence="2">Uncharacterized protein</fullName>
    </submittedName>
</protein>
<keyword evidence="3" id="KW-1185">Reference proteome</keyword>
<evidence type="ECO:0000313" key="3">
    <source>
        <dbReference type="Proteomes" id="UP000886998"/>
    </source>
</evidence>
<dbReference type="EMBL" id="BMAV01012763">
    <property type="protein sequence ID" value="GFY59727.1"/>
    <property type="molecule type" value="Genomic_DNA"/>
</dbReference>
<name>A0A8X6XVW8_9ARAC</name>
<dbReference type="AlphaFoldDB" id="A0A8X6XVW8"/>
<dbReference type="Proteomes" id="UP000886998">
    <property type="component" value="Unassembled WGS sequence"/>
</dbReference>
<reference evidence="2" key="1">
    <citation type="submission" date="2020-08" db="EMBL/GenBank/DDBJ databases">
        <title>Multicomponent nature underlies the extraordinary mechanical properties of spider dragline silk.</title>
        <authorList>
            <person name="Kono N."/>
            <person name="Nakamura H."/>
            <person name="Mori M."/>
            <person name="Yoshida Y."/>
            <person name="Ohtoshi R."/>
            <person name="Malay A.D."/>
            <person name="Moran D.A.P."/>
            <person name="Tomita M."/>
            <person name="Numata K."/>
            <person name="Arakawa K."/>
        </authorList>
    </citation>
    <scope>NUCLEOTIDE SEQUENCE</scope>
</reference>
<evidence type="ECO:0000313" key="2">
    <source>
        <dbReference type="EMBL" id="GFY59727.1"/>
    </source>
</evidence>
<dbReference type="OrthoDB" id="10582439at2759"/>
<comment type="caution">
    <text evidence="2">The sequence shown here is derived from an EMBL/GenBank/DDBJ whole genome shotgun (WGS) entry which is preliminary data.</text>
</comment>
<evidence type="ECO:0000256" key="1">
    <source>
        <dbReference type="SAM" id="MobiDB-lite"/>
    </source>
</evidence>
<proteinExistence type="predicted"/>
<feature type="region of interest" description="Disordered" evidence="1">
    <location>
        <begin position="79"/>
        <end position="104"/>
    </location>
</feature>
<accession>A0A8X6XVW8</accession>
<gene>
    <name evidence="2" type="ORF">TNIN_306551</name>
</gene>
<organism evidence="2 3">
    <name type="scientific">Trichonephila inaurata madagascariensis</name>
    <dbReference type="NCBI Taxonomy" id="2747483"/>
    <lineage>
        <taxon>Eukaryota</taxon>
        <taxon>Metazoa</taxon>
        <taxon>Ecdysozoa</taxon>
        <taxon>Arthropoda</taxon>
        <taxon>Chelicerata</taxon>
        <taxon>Arachnida</taxon>
        <taxon>Araneae</taxon>
        <taxon>Araneomorphae</taxon>
        <taxon>Entelegynae</taxon>
        <taxon>Araneoidea</taxon>
        <taxon>Nephilidae</taxon>
        <taxon>Trichonephila</taxon>
        <taxon>Trichonephila inaurata</taxon>
    </lineage>
</organism>